<evidence type="ECO:0000313" key="9">
    <source>
        <dbReference type="Proteomes" id="UP001255856"/>
    </source>
</evidence>
<evidence type="ECO:0000256" key="1">
    <source>
        <dbReference type="ARBA" id="ARBA00012436"/>
    </source>
</evidence>
<evidence type="ECO:0000256" key="6">
    <source>
        <dbReference type="ARBA" id="ARBA00049544"/>
    </source>
</evidence>
<accession>A0AAD9IMS8</accession>
<evidence type="ECO:0000313" key="8">
    <source>
        <dbReference type="EMBL" id="KAK2079565.1"/>
    </source>
</evidence>
<dbReference type="Gene3D" id="1.20.1050.10">
    <property type="match status" value="1"/>
</dbReference>
<evidence type="ECO:0000256" key="2">
    <source>
        <dbReference type="ARBA" id="ARBA00022575"/>
    </source>
</evidence>
<comment type="catalytic activity">
    <reaction evidence="6">
        <text>L-dehydroascorbate + 2 glutathione = glutathione disulfide + L-ascorbate</text>
        <dbReference type="Rhea" id="RHEA:24424"/>
        <dbReference type="ChEBI" id="CHEBI:38290"/>
        <dbReference type="ChEBI" id="CHEBI:57925"/>
        <dbReference type="ChEBI" id="CHEBI:58297"/>
        <dbReference type="ChEBI" id="CHEBI:58539"/>
        <dbReference type="EC" id="1.8.5.1"/>
    </reaction>
</comment>
<dbReference type="SUPFAM" id="SSF52833">
    <property type="entry name" value="Thioredoxin-like"/>
    <property type="match status" value="1"/>
</dbReference>
<gene>
    <name evidence="8" type="ORF">QBZ16_001960</name>
</gene>
<dbReference type="GO" id="GO:0033355">
    <property type="term" value="P:ascorbate glutathione cycle"/>
    <property type="evidence" value="ECO:0007669"/>
    <property type="project" value="InterPro"/>
</dbReference>
<keyword evidence="2" id="KW-0216">Detoxification</keyword>
<dbReference type="AlphaFoldDB" id="A0AAD9IMS8"/>
<dbReference type="InterPro" id="IPR040079">
    <property type="entry name" value="Glutathione_S-Trfase"/>
</dbReference>
<dbReference type="SFLD" id="SFLDS00019">
    <property type="entry name" value="Glutathione_Transferase_(cytos"/>
    <property type="match status" value="1"/>
</dbReference>
<dbReference type="SFLD" id="SFLDG00358">
    <property type="entry name" value="Main_(cytGST)"/>
    <property type="match status" value="1"/>
</dbReference>
<comment type="similarity">
    <text evidence="5">Belongs to the GST superfamily. DHAR family.</text>
</comment>
<dbReference type="PROSITE" id="PS50404">
    <property type="entry name" value="GST_NTER"/>
    <property type="match status" value="1"/>
</dbReference>
<evidence type="ECO:0000256" key="5">
    <source>
        <dbReference type="ARBA" id="ARBA00024194"/>
    </source>
</evidence>
<dbReference type="PANTHER" id="PTHR44420:SF2">
    <property type="entry name" value="GLUTATHIONE S-TRANSFERASE DHAR2-RELATED"/>
    <property type="match status" value="1"/>
</dbReference>
<comment type="caution">
    <text evidence="8">The sequence shown here is derived from an EMBL/GenBank/DDBJ whole genome shotgun (WGS) entry which is preliminary data.</text>
</comment>
<dbReference type="Proteomes" id="UP001255856">
    <property type="component" value="Unassembled WGS sequence"/>
</dbReference>
<keyword evidence="4" id="KW-0560">Oxidoreductase</keyword>
<dbReference type="SUPFAM" id="SSF47616">
    <property type="entry name" value="GST C-terminal domain-like"/>
    <property type="match status" value="1"/>
</dbReference>
<dbReference type="EMBL" id="JASFZW010000002">
    <property type="protein sequence ID" value="KAK2079565.1"/>
    <property type="molecule type" value="Genomic_DNA"/>
</dbReference>
<dbReference type="PANTHER" id="PTHR44420">
    <property type="entry name" value="GLUTATHIONE S-TRANSFERASE DHAR2-RELATED"/>
    <property type="match status" value="1"/>
</dbReference>
<name>A0AAD9IMS8_PROWI</name>
<dbReference type="InterPro" id="IPR036249">
    <property type="entry name" value="Thioredoxin-like_sf"/>
</dbReference>
<evidence type="ECO:0000256" key="4">
    <source>
        <dbReference type="ARBA" id="ARBA00023002"/>
    </source>
</evidence>
<dbReference type="InterPro" id="IPR036282">
    <property type="entry name" value="Glutathione-S-Trfase_C_sf"/>
</dbReference>
<evidence type="ECO:0000259" key="7">
    <source>
        <dbReference type="PROSITE" id="PS50404"/>
    </source>
</evidence>
<dbReference type="CDD" id="cd00570">
    <property type="entry name" value="GST_N_family"/>
    <property type="match status" value="1"/>
</dbReference>
<dbReference type="InterPro" id="IPR004045">
    <property type="entry name" value="Glutathione_S-Trfase_N"/>
</dbReference>
<dbReference type="GO" id="GO:0045174">
    <property type="term" value="F:glutathione dehydrogenase (ascorbate) activity"/>
    <property type="evidence" value="ECO:0007669"/>
    <property type="project" value="UniProtKB-EC"/>
</dbReference>
<dbReference type="InterPro" id="IPR044627">
    <property type="entry name" value="DHAR1/2/3/4"/>
</dbReference>
<dbReference type="EC" id="1.8.5.1" evidence="1"/>
<keyword evidence="9" id="KW-1185">Reference proteome</keyword>
<protein>
    <recommendedName>
        <fullName evidence="1">glutathione dehydrogenase (ascorbate)</fullName>
        <ecNumber evidence="1">1.8.5.1</ecNumber>
    </recommendedName>
</protein>
<proteinExistence type="inferred from homology"/>
<dbReference type="GO" id="GO:0016740">
    <property type="term" value="F:transferase activity"/>
    <property type="evidence" value="ECO:0007669"/>
    <property type="project" value="UniProtKB-KW"/>
</dbReference>
<dbReference type="Gene3D" id="3.40.30.10">
    <property type="entry name" value="Glutaredoxin"/>
    <property type="match status" value="1"/>
</dbReference>
<keyword evidence="3" id="KW-0808">Transferase</keyword>
<feature type="domain" description="GST N-terminal" evidence="7">
    <location>
        <begin position="22"/>
        <end position="102"/>
    </location>
</feature>
<reference evidence="8" key="1">
    <citation type="submission" date="2021-01" db="EMBL/GenBank/DDBJ databases">
        <authorList>
            <person name="Eckstrom K.M.E."/>
        </authorList>
    </citation>
    <scope>NUCLEOTIDE SEQUENCE</scope>
    <source>
        <strain evidence="8">UVCC 0001</strain>
    </source>
</reference>
<dbReference type="Pfam" id="PF13409">
    <property type="entry name" value="GST_N_2"/>
    <property type="match status" value="1"/>
</dbReference>
<organism evidence="8 9">
    <name type="scientific">Prototheca wickerhamii</name>
    <dbReference type="NCBI Taxonomy" id="3111"/>
    <lineage>
        <taxon>Eukaryota</taxon>
        <taxon>Viridiplantae</taxon>
        <taxon>Chlorophyta</taxon>
        <taxon>core chlorophytes</taxon>
        <taxon>Trebouxiophyceae</taxon>
        <taxon>Chlorellales</taxon>
        <taxon>Chlorellaceae</taxon>
        <taxon>Prototheca</taxon>
    </lineage>
</organism>
<evidence type="ECO:0000256" key="3">
    <source>
        <dbReference type="ARBA" id="ARBA00022679"/>
    </source>
</evidence>
<sequence length="231" mass="26142">MSTAGRIRFEVAVKGFPKDGAQDSLYGVLADCPFCQRVLLTLEEKKVHYAKRFVDIQNKPDWLLEVNPDGSVPLLKDEETGEWIADSGKIVDYVESVFPEPATGRVADSKNVGEGLFPAFVSYLKSFDSPREDENKAALEAKLKEIDWFLEDNGDNPFIHGRTPGVNDFELAPKLHHVDVVTRHFRAWMLKNTWPSIGKYLDGIMELPSWQHTSYPDDIVIQGWIPKIPVN</sequence>